<sequence length="67" mass="7953">MFFINWPVVFIIKVQTFIGLLKKLVDISERDRREVAIEFYNRLLMAVNKLDAAFSFFNDKVRSLINV</sequence>
<accession>A0A3D0KHK4</accession>
<gene>
    <name evidence="1" type="ORF">DEO68_11445</name>
</gene>
<dbReference type="AlphaFoldDB" id="A0A3D0KHK4"/>
<evidence type="ECO:0000313" key="1">
    <source>
        <dbReference type="EMBL" id="HCA02770.1"/>
    </source>
</evidence>
<proteinExistence type="predicted"/>
<protein>
    <submittedName>
        <fullName evidence="1">Uncharacterized protein</fullName>
    </submittedName>
</protein>
<reference evidence="1" key="1">
    <citation type="journal article" date="2018" name="Nat. Biotechnol.">
        <title>A standardized bacterial taxonomy based on genome phylogeny substantially revises the tree of life.</title>
        <authorList>
            <person name="Parks D.H."/>
            <person name="Chuvochina M."/>
            <person name="Waite D.W."/>
            <person name="Rinke C."/>
            <person name="Skarshewski A."/>
            <person name="Chaumeil P.A."/>
            <person name="Hugenholtz P."/>
        </authorList>
    </citation>
    <scope>NUCLEOTIDE SEQUENCE [LARGE SCALE GENOMIC DNA]</scope>
    <source>
        <strain evidence="1">UBA11284</strain>
    </source>
</reference>
<dbReference type="EMBL" id="DOTR01000059">
    <property type="protein sequence ID" value="HCA02770.1"/>
    <property type="molecule type" value="Genomic_DNA"/>
</dbReference>
<comment type="caution">
    <text evidence="1">The sequence shown here is derived from an EMBL/GenBank/DDBJ whole genome shotgun (WGS) entry which is preliminary data.</text>
</comment>
<organism evidence="1">
    <name type="scientific">Halomonas campaniensis</name>
    <dbReference type="NCBI Taxonomy" id="213554"/>
    <lineage>
        <taxon>Bacteria</taxon>
        <taxon>Pseudomonadati</taxon>
        <taxon>Pseudomonadota</taxon>
        <taxon>Gammaproteobacteria</taxon>
        <taxon>Oceanospirillales</taxon>
        <taxon>Halomonadaceae</taxon>
        <taxon>Halomonas</taxon>
    </lineage>
</organism>
<name>A0A3D0KHK4_9GAMM</name>